<comment type="caution">
    <text evidence="3">The sequence shown here is derived from an EMBL/GenBank/DDBJ whole genome shotgun (WGS) entry which is preliminary data.</text>
</comment>
<dbReference type="PANTHER" id="PTHR22916">
    <property type="entry name" value="GLYCOSYLTRANSFERASE"/>
    <property type="match status" value="1"/>
</dbReference>
<evidence type="ECO:0000256" key="1">
    <source>
        <dbReference type="ARBA" id="ARBA00006739"/>
    </source>
</evidence>
<dbReference type="Proteomes" id="UP000315711">
    <property type="component" value="Unassembled WGS sequence"/>
</dbReference>
<protein>
    <submittedName>
        <fullName evidence="3">Glycosyl transferase family 2</fullName>
    </submittedName>
</protein>
<evidence type="ECO:0000259" key="2">
    <source>
        <dbReference type="Pfam" id="PF00535"/>
    </source>
</evidence>
<organism evidence="3 4">
    <name type="scientific">Halalkalibacter nanhaiisediminis</name>
    <dbReference type="NCBI Taxonomy" id="688079"/>
    <lineage>
        <taxon>Bacteria</taxon>
        <taxon>Bacillati</taxon>
        <taxon>Bacillota</taxon>
        <taxon>Bacilli</taxon>
        <taxon>Bacillales</taxon>
        <taxon>Bacillaceae</taxon>
        <taxon>Halalkalibacter</taxon>
    </lineage>
</organism>
<evidence type="ECO:0000313" key="3">
    <source>
        <dbReference type="EMBL" id="TWI59911.1"/>
    </source>
</evidence>
<dbReference type="GO" id="GO:0016758">
    <property type="term" value="F:hexosyltransferase activity"/>
    <property type="evidence" value="ECO:0007669"/>
    <property type="project" value="UniProtKB-ARBA"/>
</dbReference>
<reference evidence="3 4" key="1">
    <citation type="journal article" date="2015" name="Stand. Genomic Sci.">
        <title>Genomic Encyclopedia of Bacterial and Archaeal Type Strains, Phase III: the genomes of soil and plant-associated and newly described type strains.</title>
        <authorList>
            <person name="Whitman W.B."/>
            <person name="Woyke T."/>
            <person name="Klenk H.P."/>
            <person name="Zhou Y."/>
            <person name="Lilburn T.G."/>
            <person name="Beck B.J."/>
            <person name="De Vos P."/>
            <person name="Vandamme P."/>
            <person name="Eisen J.A."/>
            <person name="Garrity G."/>
            <person name="Hugenholtz P."/>
            <person name="Kyrpides N.C."/>
        </authorList>
    </citation>
    <scope>NUCLEOTIDE SEQUENCE [LARGE SCALE GENOMIC DNA]</scope>
    <source>
        <strain evidence="3 4">CGMCC 1.10116</strain>
    </source>
</reference>
<gene>
    <name evidence="3" type="ORF">IQ10_00334</name>
</gene>
<name>A0A562QT12_9BACI</name>
<dbReference type="InterPro" id="IPR029044">
    <property type="entry name" value="Nucleotide-diphossugar_trans"/>
</dbReference>
<dbReference type="OrthoDB" id="396512at2"/>
<evidence type="ECO:0000313" key="4">
    <source>
        <dbReference type="Proteomes" id="UP000315711"/>
    </source>
</evidence>
<dbReference type="Pfam" id="PF00535">
    <property type="entry name" value="Glycos_transf_2"/>
    <property type="match status" value="1"/>
</dbReference>
<dbReference type="InterPro" id="IPR001173">
    <property type="entry name" value="Glyco_trans_2-like"/>
</dbReference>
<dbReference type="AlphaFoldDB" id="A0A562QT12"/>
<dbReference type="CDD" id="cd00761">
    <property type="entry name" value="Glyco_tranf_GTA_type"/>
    <property type="match status" value="1"/>
</dbReference>
<dbReference type="Gene3D" id="3.90.550.10">
    <property type="entry name" value="Spore Coat Polysaccharide Biosynthesis Protein SpsA, Chain A"/>
    <property type="match status" value="1"/>
</dbReference>
<dbReference type="RefSeq" id="WP_144448732.1">
    <property type="nucleotide sequence ID" value="NZ_VLKZ01000001.1"/>
</dbReference>
<keyword evidence="4" id="KW-1185">Reference proteome</keyword>
<dbReference type="EMBL" id="VLKZ01000001">
    <property type="protein sequence ID" value="TWI59911.1"/>
    <property type="molecule type" value="Genomic_DNA"/>
</dbReference>
<accession>A0A562QT12</accession>
<sequence length="275" mass="31777">MPLVSVIIPTYHRPIYLCEALESIHRQTCKDLEVVIINNGDEDIDYVVELYPELGITILPFEENHPVKARNRGVQVAKGEYIMLLDDDDMITPCHLERMVGELEDVDLVYTDAEIFDYVTEDKSRIPTQRLLFAYDNDLAGMRTFSTYLSSGSLYRKDIHQKIGYFDAEVYNYWDWDFFLRVSEVGLVRRVPVASVLYAFSNMGDNLSKNVASKERKARFRHFCTKHHLGPLPSRNFLMLLEEPELVSRKAESLRVWDGEAVVSRLEQGVCDSII</sequence>
<comment type="similarity">
    <text evidence="1">Belongs to the glycosyltransferase 2 family.</text>
</comment>
<dbReference type="SUPFAM" id="SSF53448">
    <property type="entry name" value="Nucleotide-diphospho-sugar transferases"/>
    <property type="match status" value="1"/>
</dbReference>
<feature type="domain" description="Glycosyltransferase 2-like" evidence="2">
    <location>
        <begin position="5"/>
        <end position="163"/>
    </location>
</feature>
<keyword evidence="3" id="KW-0808">Transferase</keyword>
<proteinExistence type="inferred from homology"/>
<dbReference type="PANTHER" id="PTHR22916:SF3">
    <property type="entry name" value="UDP-GLCNAC:BETAGAL BETA-1,3-N-ACETYLGLUCOSAMINYLTRANSFERASE-LIKE PROTEIN 1"/>
    <property type="match status" value="1"/>
</dbReference>